<evidence type="ECO:0000256" key="1">
    <source>
        <dbReference type="ARBA" id="ARBA00022737"/>
    </source>
</evidence>
<dbReference type="Pfam" id="PF12796">
    <property type="entry name" value="Ank_2"/>
    <property type="match status" value="1"/>
</dbReference>
<dbReference type="Gene3D" id="1.25.40.20">
    <property type="entry name" value="Ankyrin repeat-containing domain"/>
    <property type="match status" value="2"/>
</dbReference>
<dbReference type="InterPro" id="IPR002110">
    <property type="entry name" value="Ankyrin_rpt"/>
</dbReference>
<protein>
    <recommendedName>
        <fullName evidence="4">F-box domain-containing protein</fullName>
    </recommendedName>
</protein>
<evidence type="ECO:0000313" key="6">
    <source>
        <dbReference type="Proteomes" id="UP001396898"/>
    </source>
</evidence>
<keyword evidence="6" id="KW-1185">Reference proteome</keyword>
<gene>
    <name evidence="5" type="ORF">PG991_007569</name>
</gene>
<evidence type="ECO:0000256" key="2">
    <source>
        <dbReference type="ARBA" id="ARBA00023043"/>
    </source>
</evidence>
<evidence type="ECO:0000313" key="5">
    <source>
        <dbReference type="EMBL" id="KAK8018379.1"/>
    </source>
</evidence>
<dbReference type="PROSITE" id="PS50181">
    <property type="entry name" value="FBOX"/>
    <property type="match status" value="1"/>
</dbReference>
<organism evidence="5 6">
    <name type="scientific">Apiospora marii</name>
    <dbReference type="NCBI Taxonomy" id="335849"/>
    <lineage>
        <taxon>Eukaryota</taxon>
        <taxon>Fungi</taxon>
        <taxon>Dikarya</taxon>
        <taxon>Ascomycota</taxon>
        <taxon>Pezizomycotina</taxon>
        <taxon>Sordariomycetes</taxon>
        <taxon>Xylariomycetidae</taxon>
        <taxon>Amphisphaeriales</taxon>
        <taxon>Apiosporaceae</taxon>
        <taxon>Apiospora</taxon>
    </lineage>
</organism>
<accession>A0ABR1RV17</accession>
<dbReference type="Pfam" id="PF00023">
    <property type="entry name" value="Ank"/>
    <property type="match status" value="2"/>
</dbReference>
<evidence type="ECO:0000256" key="3">
    <source>
        <dbReference type="PROSITE-ProRule" id="PRU00023"/>
    </source>
</evidence>
<proteinExistence type="predicted"/>
<dbReference type="PROSITE" id="PS50088">
    <property type="entry name" value="ANK_REPEAT"/>
    <property type="match status" value="1"/>
</dbReference>
<keyword evidence="1" id="KW-0677">Repeat</keyword>
<reference evidence="5 6" key="1">
    <citation type="submission" date="2023-01" db="EMBL/GenBank/DDBJ databases">
        <title>Analysis of 21 Apiospora genomes using comparative genomics revels a genus with tremendous synthesis potential of carbohydrate active enzymes and secondary metabolites.</title>
        <authorList>
            <person name="Sorensen T."/>
        </authorList>
    </citation>
    <scope>NUCLEOTIDE SEQUENCE [LARGE SCALE GENOMIC DNA]</scope>
    <source>
        <strain evidence="5 6">CBS 20057</strain>
    </source>
</reference>
<dbReference type="EMBL" id="JAQQWI010000010">
    <property type="protein sequence ID" value="KAK8018379.1"/>
    <property type="molecule type" value="Genomic_DNA"/>
</dbReference>
<dbReference type="PANTHER" id="PTHR24123">
    <property type="entry name" value="ANKYRIN REPEAT-CONTAINING"/>
    <property type="match status" value="1"/>
</dbReference>
<dbReference type="PANTHER" id="PTHR24123:SF141">
    <property type="entry name" value="ANKYRIN 2, ISOFORM U"/>
    <property type="match status" value="1"/>
</dbReference>
<dbReference type="PROSITE" id="PS50297">
    <property type="entry name" value="ANK_REP_REGION"/>
    <property type="match status" value="1"/>
</dbReference>
<dbReference type="Pfam" id="PF12937">
    <property type="entry name" value="F-box-like"/>
    <property type="match status" value="1"/>
</dbReference>
<feature type="repeat" description="ANK" evidence="3">
    <location>
        <begin position="191"/>
        <end position="223"/>
    </location>
</feature>
<dbReference type="SUPFAM" id="SSF81383">
    <property type="entry name" value="F-box domain"/>
    <property type="match status" value="1"/>
</dbReference>
<feature type="domain" description="F-box" evidence="4">
    <location>
        <begin position="1"/>
        <end position="54"/>
    </location>
</feature>
<evidence type="ECO:0000259" key="4">
    <source>
        <dbReference type="PROSITE" id="PS50181"/>
    </source>
</evidence>
<dbReference type="InterPro" id="IPR001810">
    <property type="entry name" value="F-box_dom"/>
</dbReference>
<dbReference type="SUPFAM" id="SSF48403">
    <property type="entry name" value="Ankyrin repeat"/>
    <property type="match status" value="1"/>
</dbReference>
<name>A0ABR1RV17_9PEZI</name>
<dbReference type="SMART" id="SM00248">
    <property type="entry name" value="ANK"/>
    <property type="match status" value="6"/>
</dbReference>
<dbReference type="InterPro" id="IPR036047">
    <property type="entry name" value="F-box-like_dom_sf"/>
</dbReference>
<keyword evidence="2 3" id="KW-0040">ANK repeat</keyword>
<dbReference type="InterPro" id="IPR051165">
    <property type="entry name" value="Multifunctional_ANK_Repeat"/>
</dbReference>
<sequence length="694" mass="80403">MARMVGLPVELLEGILDNIDDPNDLTSLARVNHTFYTLADKRIWKGADRRYRYLILMWACATGNAPALHRLLNLEFTTNLHFQVGAGWPRDEFTSDFYLRLRDRLYDSWSSDPLYVAIPYHDDFYEEPDAPAIDQSHRGFWKPLHAAVYHSQGHIVDILLHHGAWVDEIARDYHGCDRPPHYFYDPTNEDGRYTPLHVALCSGQEKIAMKLISNGASIYTDRTVHRHARARDPKRNRLTALHLCAYHGLLETAEYLVENGYQTAIDELDEFGYSPITYAYVGRHDSIFFYLLSQGASTRFHEWDILPQSYRSFLHQACRDRRWETVDKLAEYGCDASEPDDYGYTPLELCMNYCNTFTYPDTYKMSVSERNLDAQKMFKAIESCGMHGPIKQDILLKAGRYALRESVPSLVTFVLDHGLDISTLLYSHNVYDEDGREGSPLYKRDWPQDVEPQNYYHDTGLFPCEQTLLEFASCCIRPSPYLEEVIDLLLARGGINPGDIESYVRVLKNLCCSRYGSWGDDPNEFPRLQCVRKICSHLAATRVWQNSRPELPVSLFFICLDRCQRVFLDELLNVFDFPDWECSDDELRGFLLLLTRNIDYSILYGPEPDIIIATLTRRFSYLEFLFKADKHNYFLQHEETFVLLYTTLLQVEGERRQFWTISIEAVDTALMTTGTTRPSSKLVPRTVCSSQRGL</sequence>
<dbReference type="Proteomes" id="UP001396898">
    <property type="component" value="Unassembled WGS sequence"/>
</dbReference>
<dbReference type="SMART" id="SM00256">
    <property type="entry name" value="FBOX"/>
    <property type="match status" value="1"/>
</dbReference>
<dbReference type="InterPro" id="IPR036770">
    <property type="entry name" value="Ankyrin_rpt-contain_sf"/>
</dbReference>
<comment type="caution">
    <text evidence="5">The sequence shown here is derived from an EMBL/GenBank/DDBJ whole genome shotgun (WGS) entry which is preliminary data.</text>
</comment>